<comment type="caution">
    <text evidence="5">The sequence shown here is derived from an EMBL/GenBank/DDBJ whole genome shotgun (WGS) entry which is preliminary data.</text>
</comment>
<evidence type="ECO:0000256" key="1">
    <source>
        <dbReference type="ARBA" id="ARBA00005495"/>
    </source>
</evidence>
<dbReference type="InterPro" id="IPR006913">
    <property type="entry name" value="CENP-V/GFA"/>
</dbReference>
<protein>
    <submittedName>
        <fullName evidence="5">GFA family protein</fullName>
    </submittedName>
</protein>
<dbReference type="Proteomes" id="UP001596303">
    <property type="component" value="Unassembled WGS sequence"/>
</dbReference>
<evidence type="ECO:0000259" key="4">
    <source>
        <dbReference type="PROSITE" id="PS51891"/>
    </source>
</evidence>
<organism evidence="5 6">
    <name type="scientific">Ponticaulis profundi</name>
    <dbReference type="NCBI Taxonomy" id="2665222"/>
    <lineage>
        <taxon>Bacteria</taxon>
        <taxon>Pseudomonadati</taxon>
        <taxon>Pseudomonadota</taxon>
        <taxon>Alphaproteobacteria</taxon>
        <taxon>Hyphomonadales</taxon>
        <taxon>Hyphomonadaceae</taxon>
        <taxon>Ponticaulis</taxon>
    </lineage>
</organism>
<evidence type="ECO:0000313" key="5">
    <source>
        <dbReference type="EMBL" id="MFC6196642.1"/>
    </source>
</evidence>
<keyword evidence="3" id="KW-0862">Zinc</keyword>
<feature type="domain" description="CENP-V/GFA" evidence="4">
    <location>
        <begin position="9"/>
        <end position="122"/>
    </location>
</feature>
<keyword evidence="2" id="KW-0479">Metal-binding</keyword>
<dbReference type="EMBL" id="JBHSSW010000002">
    <property type="protein sequence ID" value="MFC6196642.1"/>
    <property type="molecule type" value="Genomic_DNA"/>
</dbReference>
<comment type="similarity">
    <text evidence="1">Belongs to the Gfa family.</text>
</comment>
<evidence type="ECO:0000313" key="6">
    <source>
        <dbReference type="Proteomes" id="UP001596303"/>
    </source>
</evidence>
<dbReference type="PANTHER" id="PTHR28620">
    <property type="entry name" value="CENTROMERE PROTEIN V"/>
    <property type="match status" value="1"/>
</dbReference>
<dbReference type="PANTHER" id="PTHR28620:SF1">
    <property type="entry name" value="CENP-V_GFA DOMAIN-CONTAINING PROTEIN"/>
    <property type="match status" value="1"/>
</dbReference>
<dbReference type="SUPFAM" id="SSF51316">
    <property type="entry name" value="Mss4-like"/>
    <property type="match status" value="1"/>
</dbReference>
<proteinExistence type="inferred from homology"/>
<dbReference type="PROSITE" id="PS51891">
    <property type="entry name" value="CENP_V_GFA"/>
    <property type="match status" value="1"/>
</dbReference>
<sequence>MSEQSMKWHAGGCHCRAVRFEVLLPDRIEVEDCNCSVCLKTQNAHIIVPANRFRMLCGEDALTNYSFNTGVAQHKFCSKCGVKSFYIPRSNPDGVAVTWRCLDDPYGFESVEINAFDGVNWDANAAALANKSKDQASEAP</sequence>
<evidence type="ECO:0000256" key="2">
    <source>
        <dbReference type="ARBA" id="ARBA00022723"/>
    </source>
</evidence>
<gene>
    <name evidence="5" type="ORF">ACFQDM_01055</name>
</gene>
<keyword evidence="6" id="KW-1185">Reference proteome</keyword>
<accession>A0ABW1S622</accession>
<evidence type="ECO:0000256" key="3">
    <source>
        <dbReference type="ARBA" id="ARBA00022833"/>
    </source>
</evidence>
<name>A0ABW1S622_9PROT</name>
<dbReference type="RefSeq" id="WP_377374323.1">
    <property type="nucleotide sequence ID" value="NZ_JBHSSW010000002.1"/>
</dbReference>
<reference evidence="6" key="1">
    <citation type="journal article" date="2019" name="Int. J. Syst. Evol. Microbiol.">
        <title>The Global Catalogue of Microorganisms (GCM) 10K type strain sequencing project: providing services to taxonomists for standard genome sequencing and annotation.</title>
        <authorList>
            <consortium name="The Broad Institute Genomics Platform"/>
            <consortium name="The Broad Institute Genome Sequencing Center for Infectious Disease"/>
            <person name="Wu L."/>
            <person name="Ma J."/>
        </authorList>
    </citation>
    <scope>NUCLEOTIDE SEQUENCE [LARGE SCALE GENOMIC DNA]</scope>
    <source>
        <strain evidence="6">CGMCC-1.15741</strain>
    </source>
</reference>
<dbReference type="InterPro" id="IPR052355">
    <property type="entry name" value="CENP-V-like"/>
</dbReference>
<dbReference type="Gene3D" id="2.170.150.70">
    <property type="match status" value="1"/>
</dbReference>
<dbReference type="InterPro" id="IPR011057">
    <property type="entry name" value="Mss4-like_sf"/>
</dbReference>
<dbReference type="Pfam" id="PF04828">
    <property type="entry name" value="GFA"/>
    <property type="match status" value="1"/>
</dbReference>